<dbReference type="PANTHER" id="PTHR12110:SF41">
    <property type="entry name" value="INOSOSE DEHYDRATASE"/>
    <property type="match status" value="1"/>
</dbReference>
<dbReference type="PANTHER" id="PTHR12110">
    <property type="entry name" value="HYDROXYPYRUVATE ISOMERASE"/>
    <property type="match status" value="1"/>
</dbReference>
<accession>A0A7X6CXY1</accession>
<dbReference type="Pfam" id="PF01261">
    <property type="entry name" value="AP_endonuc_2"/>
    <property type="match status" value="1"/>
</dbReference>
<name>A0A7X6CXY1_9ACTN</name>
<proteinExistence type="predicted"/>
<reference evidence="2 3" key="1">
    <citation type="submission" date="2020-03" db="EMBL/GenBank/DDBJ databases">
        <title>Draft genome of Streptomyces sp. ventii, isolated from the Axial Seamount in the Pacific Ocean, and resequencing of the two type strains Streptomyces lonarensis strain NCL 716 and Streptomyces bohaiensis strain 11A07.</title>
        <authorList>
            <person name="Loughran R.M."/>
            <person name="Pfannmuller K.M."/>
            <person name="Wasson B.J."/>
            <person name="Deadmond M.C."/>
            <person name="Paddock B.E."/>
            <person name="Koyack M.J."/>
            <person name="Gallegos D.A."/>
            <person name="Mitchell E.A."/>
            <person name="Ushijima B."/>
            <person name="Saw J.H."/>
            <person name="Mcphail K.L."/>
            <person name="Videau P."/>
        </authorList>
    </citation>
    <scope>NUCLEOTIDE SEQUENCE [LARGE SCALE GENOMIC DNA]</scope>
    <source>
        <strain evidence="2 3">NCL716</strain>
    </source>
</reference>
<dbReference type="Gene3D" id="3.20.20.150">
    <property type="entry name" value="Divalent-metal-dependent TIM barrel enzymes"/>
    <property type="match status" value="1"/>
</dbReference>
<dbReference type="EMBL" id="JAAVJD010000011">
    <property type="protein sequence ID" value="NJQ04622.1"/>
    <property type="molecule type" value="Genomic_DNA"/>
</dbReference>
<dbReference type="InterPro" id="IPR013022">
    <property type="entry name" value="Xyl_isomerase-like_TIM-brl"/>
</dbReference>
<dbReference type="InterPro" id="IPR036237">
    <property type="entry name" value="Xyl_isomerase-like_sf"/>
</dbReference>
<comment type="caution">
    <text evidence="2">The sequence shown here is derived from an EMBL/GenBank/DDBJ whole genome shotgun (WGS) entry which is preliminary data.</text>
</comment>
<gene>
    <name evidence="2" type="ORF">HCN56_03255</name>
</gene>
<sequence length="294" mass="31560">MTIRVANAPVNFGIYQPDSAPFTAPELLAALADAGYAGVDSGPIGYLGTGDTLRARLAETGLHLAGGWVDLRFTDEDGWREDLAGLDAALDVFTAAEVDDPRFAPRPTLSLPADPVRFARPGLALGGIEDWPGFARRLQETADRCRERGLEAVYHHHLGTLVESEAEVDRVLDSTDVSLCLDTGHLYLAGGEPTAALRRWAPRVKQVHVKDGSRALTERSREAGLDFDQLVAEGGFTVLGEGDLAPADTVAVLREIGYTGWVVVEQDAPATGRAPASLLADQRTNREVLRKADL</sequence>
<dbReference type="AlphaFoldDB" id="A0A7X6CXY1"/>
<dbReference type="InterPro" id="IPR050312">
    <property type="entry name" value="IolE/XylAMocC-like"/>
</dbReference>
<dbReference type="Proteomes" id="UP000578686">
    <property type="component" value="Unassembled WGS sequence"/>
</dbReference>
<evidence type="ECO:0000313" key="2">
    <source>
        <dbReference type="EMBL" id="NJQ04622.1"/>
    </source>
</evidence>
<protein>
    <submittedName>
        <fullName evidence="2">TIM barrel protein</fullName>
    </submittedName>
</protein>
<dbReference type="SUPFAM" id="SSF51658">
    <property type="entry name" value="Xylose isomerase-like"/>
    <property type="match status" value="1"/>
</dbReference>
<feature type="domain" description="Xylose isomerase-like TIM barrel" evidence="1">
    <location>
        <begin position="28"/>
        <end position="270"/>
    </location>
</feature>
<keyword evidence="3" id="KW-1185">Reference proteome</keyword>
<organism evidence="2 3">
    <name type="scientific">Streptomyces lonarensis</name>
    <dbReference type="NCBI Taxonomy" id="700599"/>
    <lineage>
        <taxon>Bacteria</taxon>
        <taxon>Bacillati</taxon>
        <taxon>Actinomycetota</taxon>
        <taxon>Actinomycetes</taxon>
        <taxon>Kitasatosporales</taxon>
        <taxon>Streptomycetaceae</taxon>
        <taxon>Streptomyces</taxon>
    </lineage>
</organism>
<evidence type="ECO:0000259" key="1">
    <source>
        <dbReference type="Pfam" id="PF01261"/>
    </source>
</evidence>
<evidence type="ECO:0000313" key="3">
    <source>
        <dbReference type="Proteomes" id="UP000578686"/>
    </source>
</evidence>